<protein>
    <submittedName>
        <fullName evidence="2">Rod-binding protein</fullName>
    </submittedName>
</protein>
<organism evidence="2 3">
    <name type="scientific">Crassaminicella indica</name>
    <dbReference type="NCBI Taxonomy" id="2855394"/>
    <lineage>
        <taxon>Bacteria</taxon>
        <taxon>Bacillati</taxon>
        <taxon>Bacillota</taxon>
        <taxon>Clostridia</taxon>
        <taxon>Eubacteriales</taxon>
        <taxon>Clostridiaceae</taxon>
        <taxon>Crassaminicella</taxon>
    </lineage>
</organism>
<sequence>MKINSVLSTTLNKSQYEKSKVKDHSFQKAFEKAQETKDKKKLMKTCKQFEAIFINMMMKSMRKTIHEDGIIEKSYGREIFEDMLDEKLAEESAKGQGFGLARQMYKQLSKNMK</sequence>
<dbReference type="Pfam" id="PF10135">
    <property type="entry name" value="Rod-binding"/>
    <property type="match status" value="1"/>
</dbReference>
<evidence type="ECO:0000259" key="1">
    <source>
        <dbReference type="Pfam" id="PF10135"/>
    </source>
</evidence>
<reference evidence="2" key="1">
    <citation type="submission" date="2021-07" db="EMBL/GenBank/DDBJ databases">
        <title>Complete genome sequence of Crassaminicella sp. 143-21, isolated from a deep-sea hydrothermal vent.</title>
        <authorList>
            <person name="Li X."/>
        </authorList>
    </citation>
    <scope>NUCLEOTIDE SEQUENCE</scope>
    <source>
        <strain evidence="2">143-21</strain>
    </source>
</reference>
<feature type="domain" description="Flagellar protein FlgJ N-terminal" evidence="1">
    <location>
        <begin position="59"/>
        <end position="107"/>
    </location>
</feature>
<dbReference type="RefSeq" id="WP_218283390.1">
    <property type="nucleotide sequence ID" value="NZ_CP078093.1"/>
</dbReference>
<dbReference type="InterPro" id="IPR019301">
    <property type="entry name" value="Flagellar_prot_FlgJ_N"/>
</dbReference>
<dbReference type="EMBL" id="CP078093">
    <property type="protein sequence ID" value="QXM06694.1"/>
    <property type="molecule type" value="Genomic_DNA"/>
</dbReference>
<keyword evidence="3" id="KW-1185">Reference proteome</keyword>
<dbReference type="Proteomes" id="UP000886818">
    <property type="component" value="Chromosome"/>
</dbReference>
<proteinExistence type="predicted"/>
<name>A0ABX8RCC5_9CLOT</name>
<accession>A0ABX8RCC5</accession>
<gene>
    <name evidence="2" type="ORF">KVH43_02945</name>
</gene>
<evidence type="ECO:0000313" key="2">
    <source>
        <dbReference type="EMBL" id="QXM06694.1"/>
    </source>
</evidence>
<evidence type="ECO:0000313" key="3">
    <source>
        <dbReference type="Proteomes" id="UP000886818"/>
    </source>
</evidence>